<reference evidence="2 3" key="1">
    <citation type="submission" date="2016-07" db="EMBL/GenBank/DDBJ databases">
        <title>Complete genome sequence of Bradyrhizobium icense LMTR 13T, a potential inoculant strain isolated from lima bean (Phaseolus lunatus) in Peru.</title>
        <authorList>
            <person name="Ormeno-Orrillo E."/>
            <person name="Duran D."/>
            <person name="Rogel M.A."/>
            <person name="Rey L."/>
            <person name="Imperial J."/>
            <person name="Ruiz-Argueso T."/>
            <person name="Martinez-Romero E."/>
        </authorList>
    </citation>
    <scope>NUCLEOTIDE SEQUENCE [LARGE SCALE GENOMIC DNA]</scope>
    <source>
        <strain evidence="2 3">LMTR 13</strain>
    </source>
</reference>
<keyword evidence="1" id="KW-0812">Transmembrane</keyword>
<dbReference type="Proteomes" id="UP000092839">
    <property type="component" value="Chromosome"/>
</dbReference>
<protein>
    <submittedName>
        <fullName evidence="2">Uncharacterized protein</fullName>
    </submittedName>
</protein>
<evidence type="ECO:0000313" key="2">
    <source>
        <dbReference type="EMBL" id="ANW04591.1"/>
    </source>
</evidence>
<dbReference type="EMBL" id="CP016428">
    <property type="protein sequence ID" value="ANW04591.1"/>
    <property type="molecule type" value="Genomic_DNA"/>
</dbReference>
<organism evidence="2 3">
    <name type="scientific">Bradyrhizobium icense</name>
    <dbReference type="NCBI Taxonomy" id="1274631"/>
    <lineage>
        <taxon>Bacteria</taxon>
        <taxon>Pseudomonadati</taxon>
        <taxon>Pseudomonadota</taxon>
        <taxon>Alphaproteobacteria</taxon>
        <taxon>Hyphomicrobiales</taxon>
        <taxon>Nitrobacteraceae</taxon>
        <taxon>Bradyrhizobium</taxon>
    </lineage>
</organism>
<sequence length="173" mass="19233">MIVVAMFVVVMMIIVPVITVMMIMIVTTMVVVAMIVRVAIRRVRVTTGIRPAFGIERRLDLDDACTQSLHHRLDDVIAANTQALRHDLGRQMAVAEMPGDADQMQGIDAPDLDQGLGGRDHLDQPAVLQHQRVTAAQRHRILQVEQEFQPARSRHRHPPPVPVVEIEHDGIGG</sequence>
<feature type="transmembrane region" description="Helical" evidence="1">
    <location>
        <begin position="6"/>
        <end position="36"/>
    </location>
</feature>
<dbReference type="AlphaFoldDB" id="A0A1B1UPE5"/>
<accession>A0A1B1UPE5</accession>
<evidence type="ECO:0000313" key="3">
    <source>
        <dbReference type="Proteomes" id="UP000092839"/>
    </source>
</evidence>
<dbReference type="KEGG" id="bic:LMTR13_35155"/>
<keyword evidence="1" id="KW-0472">Membrane</keyword>
<gene>
    <name evidence="2" type="ORF">LMTR13_35155</name>
</gene>
<proteinExistence type="predicted"/>
<name>A0A1B1UPE5_9BRAD</name>
<evidence type="ECO:0000256" key="1">
    <source>
        <dbReference type="SAM" id="Phobius"/>
    </source>
</evidence>
<keyword evidence="1" id="KW-1133">Transmembrane helix</keyword>
<dbReference type="AntiFam" id="ANF00221">
    <property type="entry name" value="Shadow ORF (opposite ureE)"/>
</dbReference>
<keyword evidence="3" id="KW-1185">Reference proteome</keyword>